<dbReference type="Proteomes" id="UP000539642">
    <property type="component" value="Unassembled WGS sequence"/>
</dbReference>
<evidence type="ECO:0000313" key="3">
    <source>
        <dbReference type="Proteomes" id="UP000539642"/>
    </source>
</evidence>
<keyword evidence="1" id="KW-1133">Transmembrane helix</keyword>
<feature type="transmembrane region" description="Helical" evidence="1">
    <location>
        <begin position="287"/>
        <end position="306"/>
    </location>
</feature>
<sequence length="397" mass="43871">MIATAETHEYGPDVHFLRHGDREIILVGTAHISQESVDLARTVIDRMQPDCVCLELDDKRYQALTQKERWQSLDLKAVIRNKQLSTLVISLFMASYQKKLGNKLGVTPGAELLAADQAAKDRQIPVSLCDRDIRITLRRAWKSTSLWKKGYLVTSLLASIFDDTEISEEKLSELKRKDVLTELMDELGETLPDLKRVLIDERDIYLAEKIKSSPGQRLVAIVGAGHISGIVRELAIDNRQRIADISTIPEVSSTWKIAGWGIPIFIIGSLVVIGIQKGASVAGANFLFWVLAHGIPAALGAMIALAHPYTTIGAFSAAPFTSLTPLIGAGYVTAFIQVMQRPPVVREFETAGVDMTTLKGWWRNKFLRVLLVFFLTTLGSAFGTWVGGYRILSDLVG</sequence>
<proteinExistence type="predicted"/>
<accession>A0A840USQ2</accession>
<dbReference type="RefSeq" id="WP_183349835.1">
    <property type="nucleotide sequence ID" value="NZ_JACHEO010000006.1"/>
</dbReference>
<dbReference type="PANTHER" id="PTHR21530:SF7">
    <property type="entry name" value="TRAB DOMAIN-CONTAINING PROTEIN"/>
    <property type="match status" value="1"/>
</dbReference>
<keyword evidence="1" id="KW-0472">Membrane</keyword>
<dbReference type="InterPro" id="IPR046345">
    <property type="entry name" value="TraB_PrgY-like"/>
</dbReference>
<dbReference type="EMBL" id="JACHEO010000006">
    <property type="protein sequence ID" value="MBB5347773.1"/>
    <property type="molecule type" value="Genomic_DNA"/>
</dbReference>
<reference evidence="2 3" key="1">
    <citation type="submission" date="2020-08" db="EMBL/GenBank/DDBJ databases">
        <title>Genomic Encyclopedia of Type Strains, Phase IV (KMG-IV): sequencing the most valuable type-strain genomes for metagenomic binning, comparative biology and taxonomic classification.</title>
        <authorList>
            <person name="Goeker M."/>
        </authorList>
    </citation>
    <scope>NUCLEOTIDE SEQUENCE [LARGE SCALE GENOMIC DNA]</scope>
    <source>
        <strain evidence="2 3">DSM 28570</strain>
    </source>
</reference>
<comment type="caution">
    <text evidence="2">The sequence shown here is derived from an EMBL/GenBank/DDBJ whole genome shotgun (WGS) entry which is preliminary data.</text>
</comment>
<dbReference type="CDD" id="cd14726">
    <property type="entry name" value="TraB_PrgY-like"/>
    <property type="match status" value="1"/>
</dbReference>
<dbReference type="AlphaFoldDB" id="A0A840USQ2"/>
<name>A0A840USQ2_9BACT</name>
<keyword evidence="3" id="KW-1185">Reference proteome</keyword>
<dbReference type="PANTHER" id="PTHR21530">
    <property type="entry name" value="PHEROMONE SHUTDOWN PROTEIN"/>
    <property type="match status" value="1"/>
</dbReference>
<dbReference type="Pfam" id="PF01963">
    <property type="entry name" value="TraB_PrgY_gumN"/>
    <property type="match status" value="1"/>
</dbReference>
<protein>
    <submittedName>
        <fullName evidence="2">Pheromone shutdown-related protein TraB</fullName>
    </submittedName>
</protein>
<feature type="transmembrane region" description="Helical" evidence="1">
    <location>
        <begin position="257"/>
        <end position="275"/>
    </location>
</feature>
<dbReference type="InterPro" id="IPR005230">
    <property type="entry name" value="TraB_bac"/>
</dbReference>
<evidence type="ECO:0000256" key="1">
    <source>
        <dbReference type="SAM" id="Phobius"/>
    </source>
</evidence>
<dbReference type="InterPro" id="IPR002816">
    <property type="entry name" value="TraB/PrgY/GumN_fam"/>
</dbReference>
<gene>
    <name evidence="2" type="ORF">HNQ81_001497</name>
</gene>
<organism evidence="2 3">
    <name type="scientific">Desulfoprunum benzoelyticum</name>
    <dbReference type="NCBI Taxonomy" id="1506996"/>
    <lineage>
        <taxon>Bacteria</taxon>
        <taxon>Pseudomonadati</taxon>
        <taxon>Thermodesulfobacteriota</taxon>
        <taxon>Desulfobulbia</taxon>
        <taxon>Desulfobulbales</taxon>
        <taxon>Desulfobulbaceae</taxon>
        <taxon>Desulfoprunum</taxon>
    </lineage>
</organism>
<feature type="transmembrane region" description="Helical" evidence="1">
    <location>
        <begin position="369"/>
        <end position="392"/>
    </location>
</feature>
<dbReference type="NCBIfam" id="TIGR00261">
    <property type="entry name" value="traB"/>
    <property type="match status" value="1"/>
</dbReference>
<keyword evidence="1" id="KW-0812">Transmembrane</keyword>
<feature type="transmembrane region" description="Helical" evidence="1">
    <location>
        <begin position="312"/>
        <end position="336"/>
    </location>
</feature>
<evidence type="ECO:0000313" key="2">
    <source>
        <dbReference type="EMBL" id="MBB5347773.1"/>
    </source>
</evidence>